<evidence type="ECO:0008006" key="6">
    <source>
        <dbReference type="Google" id="ProtNLM"/>
    </source>
</evidence>
<evidence type="ECO:0000256" key="1">
    <source>
        <dbReference type="ARBA" id="ARBA00004651"/>
    </source>
</evidence>
<evidence type="ECO:0000313" key="5">
    <source>
        <dbReference type="Proteomes" id="UP000779574"/>
    </source>
</evidence>
<organism evidence="4 5">
    <name type="scientific">Aureobasidium melanogenum</name>
    <name type="common">Aureobasidium pullulans var. melanogenum</name>
    <dbReference type="NCBI Taxonomy" id="46634"/>
    <lineage>
        <taxon>Eukaryota</taxon>
        <taxon>Fungi</taxon>
        <taxon>Dikarya</taxon>
        <taxon>Ascomycota</taxon>
        <taxon>Pezizomycotina</taxon>
        <taxon>Dothideomycetes</taxon>
        <taxon>Dothideomycetidae</taxon>
        <taxon>Dothideales</taxon>
        <taxon>Saccotheciaceae</taxon>
        <taxon>Aureobasidium</taxon>
    </lineage>
</organism>
<evidence type="ECO:0000256" key="2">
    <source>
        <dbReference type="SAM" id="MobiDB-lite"/>
    </source>
</evidence>
<keyword evidence="3" id="KW-1133">Transmembrane helix</keyword>
<dbReference type="GO" id="GO:0000287">
    <property type="term" value="F:magnesium ion binding"/>
    <property type="evidence" value="ECO:0007669"/>
    <property type="project" value="TreeGrafter"/>
</dbReference>
<dbReference type="GO" id="GO:0015095">
    <property type="term" value="F:magnesium ion transmembrane transporter activity"/>
    <property type="evidence" value="ECO:0007669"/>
    <property type="project" value="TreeGrafter"/>
</dbReference>
<keyword evidence="3" id="KW-0472">Membrane</keyword>
<feature type="transmembrane region" description="Helical" evidence="3">
    <location>
        <begin position="506"/>
        <end position="527"/>
    </location>
</feature>
<reference evidence="4" key="1">
    <citation type="journal article" date="2021" name="J Fungi (Basel)">
        <title>Virulence traits and population genomics of the black yeast Aureobasidium melanogenum.</title>
        <authorList>
            <person name="Cernosa A."/>
            <person name="Sun X."/>
            <person name="Gostincar C."/>
            <person name="Fang C."/>
            <person name="Gunde-Cimerman N."/>
            <person name="Song Z."/>
        </authorList>
    </citation>
    <scope>NUCLEOTIDE SEQUENCE</scope>
    <source>
        <strain evidence="4">EXF-9911</strain>
    </source>
</reference>
<dbReference type="GO" id="GO:0015087">
    <property type="term" value="F:cobalt ion transmembrane transporter activity"/>
    <property type="evidence" value="ECO:0007669"/>
    <property type="project" value="TreeGrafter"/>
</dbReference>
<feature type="region of interest" description="Disordered" evidence="2">
    <location>
        <begin position="1"/>
        <end position="41"/>
    </location>
</feature>
<dbReference type="PANTHER" id="PTHR46494:SF1">
    <property type="entry name" value="CORA FAMILY METAL ION TRANSPORTER (EUROFUNG)"/>
    <property type="match status" value="1"/>
</dbReference>
<dbReference type="EMBL" id="JAHFXF010001193">
    <property type="protein sequence ID" value="KAG9673299.1"/>
    <property type="molecule type" value="Genomic_DNA"/>
</dbReference>
<comment type="subcellular location">
    <subcellularLocation>
        <location evidence="1">Cell membrane</location>
        <topology evidence="1">Multi-pass membrane protein</topology>
    </subcellularLocation>
</comment>
<keyword evidence="3" id="KW-0812">Transmembrane</keyword>
<feature type="transmembrane region" description="Helical" evidence="3">
    <location>
        <begin position="539"/>
        <end position="561"/>
    </location>
</feature>
<accession>A0A9P8E249</accession>
<feature type="non-terminal residue" evidence="4">
    <location>
        <position position="1"/>
    </location>
</feature>
<gene>
    <name evidence="4" type="ORF">KCU76_g16517</name>
</gene>
<proteinExistence type="predicted"/>
<dbReference type="GO" id="GO:0050897">
    <property type="term" value="F:cobalt ion binding"/>
    <property type="evidence" value="ECO:0007669"/>
    <property type="project" value="TreeGrafter"/>
</dbReference>
<evidence type="ECO:0000256" key="3">
    <source>
        <dbReference type="SAM" id="Phobius"/>
    </source>
</evidence>
<name>A0A9P8E249_AURME</name>
<dbReference type="OrthoDB" id="5430812at2759"/>
<dbReference type="PANTHER" id="PTHR46494">
    <property type="entry name" value="CORA FAMILY METAL ION TRANSPORTER (EUROFUNG)"/>
    <property type="match status" value="1"/>
</dbReference>
<evidence type="ECO:0000313" key="4">
    <source>
        <dbReference type="EMBL" id="KAG9673299.1"/>
    </source>
</evidence>
<dbReference type="AlphaFoldDB" id="A0A9P8E249"/>
<dbReference type="GO" id="GO:0005886">
    <property type="term" value="C:plasma membrane"/>
    <property type="evidence" value="ECO:0007669"/>
    <property type="project" value="UniProtKB-SubCell"/>
</dbReference>
<protein>
    <recommendedName>
        <fullName evidence="6">ADP-ribosylation factor</fullName>
    </recommendedName>
</protein>
<dbReference type="Proteomes" id="UP000779574">
    <property type="component" value="Unassembled WGS sequence"/>
</dbReference>
<sequence length="589" mass="67176">MDSDMQYDFADTLPGMERSDSAYTQPKKPKSECSTYEPLPDHPTGFRNLDLTDVLEDSVQLICTPTSRNFIVDFGDDEAWVSFDQPAETIHALLETSRPPSLHTRWINIWYPFLQRPLLELLAQQYDFSPRLLALMSSDPRRMRQYPSQPVPVEKKNEEVLRRSFEDIEKGLSSPPPPATDTCSLSSCNPARTGNLYDIVDGVWHYTSLDQGRSYLCLGFNSLYNVHAVETGCGVSEESTGTKDAPLPHIKRVWTWLLICADKTVISINEDLYPYSEGRLSHPQHLIMMETRRNLINVFRSLSKVEDNREANPLVLLPIRRRLGDTKEETAHRDKDAPGLLFYYLFENWFNSYSLITRRESRYGIELERLQKEMFSAPKLHHIDLLHGIGNELGALKRHYKSYIRLVDRVTEPQSSTLASRTGSRVPSKASQETFDKLAVQGPQSLMGVGLTSAAIVRFERLRDMISLYALAECKDYLHQKDGLVQMNFQLVAMSQSAGVDRLTRVALLISKATILFLPLTFMTEYVSADLGITYSVKTYWIAFAIVLTLSWLLLMGFGVLSGTMETWSLFPPLKRAFSKIKNWKSKND</sequence>
<comment type="caution">
    <text evidence="4">The sequence shown here is derived from an EMBL/GenBank/DDBJ whole genome shotgun (WGS) entry which is preliminary data.</text>
</comment>
<reference evidence="4" key="2">
    <citation type="submission" date="2021-08" db="EMBL/GenBank/DDBJ databases">
        <authorList>
            <person name="Gostincar C."/>
            <person name="Sun X."/>
            <person name="Song Z."/>
            <person name="Gunde-Cimerman N."/>
        </authorList>
    </citation>
    <scope>NUCLEOTIDE SEQUENCE</scope>
    <source>
        <strain evidence="4">EXF-9911</strain>
    </source>
</reference>